<evidence type="ECO:0000256" key="1">
    <source>
        <dbReference type="ARBA" id="ARBA00010556"/>
    </source>
</evidence>
<dbReference type="InterPro" id="IPR011625">
    <property type="entry name" value="A2M_N_BRD"/>
</dbReference>
<dbReference type="EMBL" id="FWXY01000026">
    <property type="protein sequence ID" value="SMD05753.1"/>
    <property type="molecule type" value="Genomic_DNA"/>
</dbReference>
<dbReference type="Gene3D" id="2.60.40.10">
    <property type="entry name" value="Immunoglobulins"/>
    <property type="match status" value="1"/>
</dbReference>
<dbReference type="Pfam" id="PF17973">
    <property type="entry name" value="bMG10"/>
    <property type="match status" value="1"/>
</dbReference>
<feature type="compositionally biased region" description="Basic and acidic residues" evidence="3">
    <location>
        <begin position="1334"/>
        <end position="1344"/>
    </location>
</feature>
<dbReference type="SUPFAM" id="SSF48239">
    <property type="entry name" value="Terpenoid cyclases/Protein prenyltransferases"/>
    <property type="match status" value="1"/>
</dbReference>
<dbReference type="InterPro" id="IPR013783">
    <property type="entry name" value="Ig-like_fold"/>
</dbReference>
<feature type="region of interest" description="Disordered" evidence="3">
    <location>
        <begin position="1334"/>
        <end position="1356"/>
    </location>
</feature>
<organism evidence="6 7">
    <name type="scientific">Desulfocicer vacuolatum DSM 3385</name>
    <dbReference type="NCBI Taxonomy" id="1121400"/>
    <lineage>
        <taxon>Bacteria</taxon>
        <taxon>Pseudomonadati</taxon>
        <taxon>Thermodesulfobacteriota</taxon>
        <taxon>Desulfobacteria</taxon>
        <taxon>Desulfobacterales</taxon>
        <taxon>Desulfobacteraceae</taxon>
        <taxon>Desulfocicer</taxon>
    </lineage>
</organism>
<dbReference type="InterPro" id="IPR002890">
    <property type="entry name" value="MG2"/>
</dbReference>
<feature type="domain" description="Alpha-2-macroglobulin bait region" evidence="4">
    <location>
        <begin position="1018"/>
        <end position="1173"/>
    </location>
</feature>
<dbReference type="SMART" id="SM01359">
    <property type="entry name" value="A2M_N_2"/>
    <property type="match status" value="1"/>
</dbReference>
<dbReference type="OrthoDB" id="9767116at2"/>
<proteinExistence type="inferred from homology"/>
<dbReference type="STRING" id="1121400.SAMN02746065_1269"/>
<keyword evidence="7" id="KW-1185">Reference proteome</keyword>
<keyword evidence="2" id="KW-0732">Signal</keyword>
<accession>A0A1W2E7K3</accession>
<name>A0A1W2E7K3_9BACT</name>
<dbReference type="InterPro" id="IPR041246">
    <property type="entry name" value="Bact_MG10"/>
</dbReference>
<dbReference type="InterPro" id="IPR001599">
    <property type="entry name" value="Macroglobln_a2"/>
</dbReference>
<dbReference type="InterPro" id="IPR051802">
    <property type="entry name" value="YfhM-like"/>
</dbReference>
<dbReference type="Pfam" id="PF13205">
    <property type="entry name" value="Big_5"/>
    <property type="match status" value="1"/>
</dbReference>
<dbReference type="Gene3D" id="1.50.10.20">
    <property type="match status" value="1"/>
</dbReference>
<gene>
    <name evidence="6" type="ORF">SAMN02746065_1269</name>
</gene>
<dbReference type="GO" id="GO:0004866">
    <property type="term" value="F:endopeptidase inhibitor activity"/>
    <property type="evidence" value="ECO:0007669"/>
    <property type="project" value="InterPro"/>
</dbReference>
<dbReference type="Gene3D" id="2.60.40.3710">
    <property type="match status" value="1"/>
</dbReference>
<dbReference type="InterPro" id="IPR008930">
    <property type="entry name" value="Terpenoid_cyclase/PrenylTrfase"/>
</dbReference>
<dbReference type="PANTHER" id="PTHR40094:SF1">
    <property type="entry name" value="UBIQUITIN DOMAIN-CONTAINING PROTEIN"/>
    <property type="match status" value="1"/>
</dbReference>
<dbReference type="Pfam" id="PF00207">
    <property type="entry name" value="A2M"/>
    <property type="match status" value="1"/>
</dbReference>
<dbReference type="InterPro" id="IPR032812">
    <property type="entry name" value="SbsA_Ig"/>
</dbReference>
<comment type="similarity">
    <text evidence="1">Belongs to the protease inhibitor I39 (alpha-2-macroglobulin) family. Bacterial alpha-2-macroglobulin subfamily.</text>
</comment>
<evidence type="ECO:0008006" key="8">
    <source>
        <dbReference type="Google" id="ProtNLM"/>
    </source>
</evidence>
<reference evidence="6 7" key="1">
    <citation type="submission" date="2017-04" db="EMBL/GenBank/DDBJ databases">
        <authorList>
            <person name="Afonso C.L."/>
            <person name="Miller P.J."/>
            <person name="Scott M.A."/>
            <person name="Spackman E."/>
            <person name="Goraichik I."/>
            <person name="Dimitrov K.M."/>
            <person name="Suarez D.L."/>
            <person name="Swayne D.E."/>
        </authorList>
    </citation>
    <scope>NUCLEOTIDE SEQUENCE [LARGE SCALE GENOMIC DNA]</scope>
    <source>
        <strain evidence="6 7">DSM 3385</strain>
    </source>
</reference>
<dbReference type="Pfam" id="PF01835">
    <property type="entry name" value="MG2"/>
    <property type="match status" value="1"/>
</dbReference>
<feature type="region of interest" description="Disordered" evidence="3">
    <location>
        <begin position="428"/>
        <end position="463"/>
    </location>
</feature>
<dbReference type="PANTHER" id="PTHR40094">
    <property type="entry name" value="ALPHA-2-MACROGLOBULIN HOMOLOG"/>
    <property type="match status" value="1"/>
</dbReference>
<feature type="domain" description="Alpha-2-macroglobulin" evidence="5">
    <location>
        <begin position="1236"/>
        <end position="1325"/>
    </location>
</feature>
<dbReference type="Proteomes" id="UP000192418">
    <property type="component" value="Unassembled WGS sequence"/>
</dbReference>
<dbReference type="Gene3D" id="2.60.40.1930">
    <property type="match status" value="1"/>
</dbReference>
<evidence type="ECO:0000256" key="2">
    <source>
        <dbReference type="ARBA" id="ARBA00022729"/>
    </source>
</evidence>
<dbReference type="SMART" id="SM01360">
    <property type="entry name" value="A2M"/>
    <property type="match status" value="1"/>
</dbReference>
<evidence type="ECO:0000259" key="5">
    <source>
        <dbReference type="SMART" id="SM01360"/>
    </source>
</evidence>
<protein>
    <recommendedName>
        <fullName evidence="8">Large extracellular alpha-helical protein</fullName>
    </recommendedName>
</protein>
<evidence type="ECO:0000313" key="7">
    <source>
        <dbReference type="Proteomes" id="UP000192418"/>
    </source>
</evidence>
<dbReference type="Pfam" id="PF07703">
    <property type="entry name" value="A2M_BRD"/>
    <property type="match status" value="1"/>
</dbReference>
<sequence length="1996" mass="223109">MQKKYALTMLSIIMLITLLMPATGKAGPLQISNITPGGDNVPSQRQIVIQFDRDMVPLGAMERSKDEIPVTITPDVKGQWRWLDTSALALQLDESQTLEPATRYTLVINPGITALDGSTLTDSVTHTFTTQRPRISWVNFQTWRSPGTPVMGLHFNLPVTPDSVKACIKLIRKTDGKEMSPVRVEPHPKNRSGRIWWISPATELPMDTPMVVWVSPGIVSTRGSEPGTEKRVVVKFHTFPEFQFLGLRCYTLRGEKPILITPDQFKDISNSTPPGDTPPPGIHPLANPDTYTELVFTAPVAFQEIRDQVIITPDLAGNREDYDPWANNYTGSLLRTRHHKNAQYSISLPDDLTPWHRYHLKETKNGIRDAFGRSLSKSINFTFFTDHRKPNYQLLHPTGVLEKDLDSRLPMAVTNMESIKFSFQTITAQTDHEDSPSHQTNVEKGTHPKASSTDNPSGTLTKNHLMARDITYHTPMGVREMLDGRTGAVYGRIKDTIPAVKKHKSEQHFFAQVTPWQVHAKIGHFNSLVWVTNLATGLPVPGARVSIHKDDIKNLTRNTGPLAREITNDSGIALLPGIVTLDPDRTTFNRWWEQGNDHRLFVRVEQNNDMALLPLNNRFNIDTWQVSGEAFDSRMAIRHGHINTWGTTAQGIYRAGDTMQYKIYVRDQDNTRLITPPKSDYTLTLIDPSGKTVLTREHVTLSRFGAIHGEYTVPQNGSVGWYRFELSAKFTQQRWTPLRVLVSDFTPSPFKVTTELNGNAFKMRDGLTVTSRATLHAGGPYIDANARVVIQLKEKIFRSSHPVAQKFSFYKPFKDDDEKNGGGFPSLGMVPLLEKTDILNNRGTLENTIQLDQPNVAYGTLTVESAVQDDRGKFVAAATTAPYLGRDRFVGLKSSKWVYDANEPATMETLVVNDRGHPVSGTKINIRVQRLETKATRVKGAGNAYLTQYLHRWITTHNMELTATGKPQPFSFTPQTPGDYRITAMVADTQGRQHSSGITTWVTGRGHVVWQEPTDYRLQIIPEKETVKLGETAQYFIKNPFPGAQALITLERYGILKQWVQTMDTATELIEVPVSKALQPGFFLSATILSPRVAKPLGKNQVDLGKPAFRTGYVETRVIDPGKGMKVTVATHQKVYKPGNTVTIDINAQLPDTRENTPVEFAVAVLDEAVFDLIAGGSAHFDVRKGFYTLNGLDVNNYSLLTNIVGRRMFEAKGANVGGDGGGSGIGMRSFFKFVSYWNPSLTADDKGHARATFTIPDNLTGWRIFAMAVTPNDIMGLGEGQFKVNRPTEVRPVMPNQVTSGDTFQAGFSVMNRTPEDRNLVVSISVSSENSFKKDLSGNEHINHNNTGDDGNEKANTYKTATKKTIHLPPYKRKMVYLPVKTVTPGSLEFRVTARDDVDADGIIHKLKVNPKQNSTTSATHGMVMDNSPVTIPIQYPKNMAPRTGNTQLVLSPTLLDNVDGAFTYMRDYVYTCWEQKLTRAVMAGHYKAMENRLKQRITWKDAANVPEKMLAQAPSFQAPNGGMAYFKPEDSRVSPYLSAYTALAFGWLKAQGYQPPQSVETRLHDYLLTFLRQSMLPDFYTKGMAATVRAVALSALAREGKLIPADIRRYESHVKRMSLFGKAQFLMAATRINGTESIAKRTWEMMLSQSVQSAGKIRFNETLDKVNALLLESSARTQGAVLSAMIAYANTYHRQKEIKDLPLKLVRTITQTRQASGTWYNTQDNIFCTNGLIDYARAFENKTPDMEILAHLNETLMGKNRFKDINAPAITLERPVNDQNPGQSDDLVIRKIGPGTLYYKAAVNYVSREKSPHAINAGMEIHKEISVEREGKWQLLTDPLEILQGELVRVDLFISLPGAGNFVVVDDPLPGGLEAVNRDLATASKVDAGKTGVIHRDNATSPEDTPWPPKGSRWHDKAFRDRYSVSQWYFYHREMNHDGVRYYADRLPPGNYVLSYTAQAIARGNFAALPAHILEMYDPDVFGKSVEKTLIVEK</sequence>
<evidence type="ECO:0000259" key="4">
    <source>
        <dbReference type="SMART" id="SM01359"/>
    </source>
</evidence>
<feature type="compositionally biased region" description="Polar residues" evidence="3">
    <location>
        <begin position="437"/>
        <end position="462"/>
    </location>
</feature>
<evidence type="ECO:0000256" key="3">
    <source>
        <dbReference type="SAM" id="MobiDB-lite"/>
    </source>
</evidence>
<evidence type="ECO:0000313" key="6">
    <source>
        <dbReference type="EMBL" id="SMD05753.1"/>
    </source>
</evidence>